<dbReference type="GO" id="GO:0005829">
    <property type="term" value="C:cytosol"/>
    <property type="evidence" value="ECO:0007669"/>
    <property type="project" value="TreeGrafter"/>
</dbReference>
<dbReference type="Proteomes" id="UP000680750">
    <property type="component" value="Chromosome"/>
</dbReference>
<evidence type="ECO:0000313" key="1">
    <source>
        <dbReference type="EMBL" id="BCJ30709.1"/>
    </source>
</evidence>
<dbReference type="InterPro" id="IPR005583">
    <property type="entry name" value="YaaA"/>
</dbReference>
<dbReference type="EMBL" id="AP023354">
    <property type="protein sequence ID" value="BCJ30709.1"/>
    <property type="molecule type" value="Genomic_DNA"/>
</dbReference>
<dbReference type="OrthoDB" id="3210767at2"/>
<dbReference type="PANTHER" id="PTHR30283">
    <property type="entry name" value="PEROXIDE STRESS RESPONSE PROTEIN YAAA"/>
    <property type="match status" value="1"/>
</dbReference>
<dbReference type="Pfam" id="PF03883">
    <property type="entry name" value="H2O2_YaaD"/>
    <property type="match status" value="1"/>
</dbReference>
<organism evidence="1 2">
    <name type="scientific">Actinocatenispora sera</name>
    <dbReference type="NCBI Taxonomy" id="390989"/>
    <lineage>
        <taxon>Bacteria</taxon>
        <taxon>Bacillati</taxon>
        <taxon>Actinomycetota</taxon>
        <taxon>Actinomycetes</taxon>
        <taxon>Micromonosporales</taxon>
        <taxon>Micromonosporaceae</taxon>
        <taxon>Actinocatenispora</taxon>
    </lineage>
</organism>
<accession>A0A810L6G7</accession>
<keyword evidence="2" id="KW-1185">Reference proteome</keyword>
<protein>
    <submittedName>
        <fullName evidence="1">Peroxide stress protein YaaA</fullName>
    </submittedName>
</protein>
<name>A0A810L6G7_9ACTN</name>
<reference evidence="1" key="1">
    <citation type="submission" date="2020-08" db="EMBL/GenBank/DDBJ databases">
        <title>Whole genome shotgun sequence of Actinocatenispora sera NBRC 101916.</title>
        <authorList>
            <person name="Komaki H."/>
            <person name="Tamura T."/>
        </authorList>
    </citation>
    <scope>NUCLEOTIDE SEQUENCE</scope>
    <source>
        <strain evidence="1">NBRC 101916</strain>
    </source>
</reference>
<gene>
    <name evidence="1" type="ORF">Asera_48170</name>
</gene>
<dbReference type="GO" id="GO:0033194">
    <property type="term" value="P:response to hydroperoxide"/>
    <property type="evidence" value="ECO:0007669"/>
    <property type="project" value="TreeGrafter"/>
</dbReference>
<sequence length="245" mass="26039">MFVLLPPSETKAPGGQGAPLQLARLSFPSLGSTRSRIIAAVQAASTDVDLARTVLRLSARQDAELAANRALWHSPTTPALLRYSGVLYEALDYPALPAPDRRRADERLIVGSALFGAVRASDPIPAYRLSAGVRLPGLGSLRSVWRPVLTAALAGGPVLDLRSSVYQALGPVPDAITVRVVSPRPDGRLVVVSHHNKAYKGRLARAMCAADRLDGIEDVILAAKTAELDVTRTGDSELQLRTETG</sequence>
<dbReference type="RefSeq" id="WP_030447462.1">
    <property type="nucleotide sequence ID" value="NZ_AP023354.1"/>
</dbReference>
<evidence type="ECO:0000313" key="2">
    <source>
        <dbReference type="Proteomes" id="UP000680750"/>
    </source>
</evidence>
<dbReference type="AlphaFoldDB" id="A0A810L6G7"/>
<proteinExistence type="predicted"/>
<dbReference type="KEGG" id="aser:Asera_48170"/>
<dbReference type="PANTHER" id="PTHR30283:SF4">
    <property type="entry name" value="PEROXIDE STRESS RESISTANCE PROTEIN YAAA"/>
    <property type="match status" value="1"/>
</dbReference>